<comment type="catalytic activity">
    <reaction evidence="9">
        <text>an R-cob(III)alamin(out) + ATP + H2O = an R-cob(III)alamin(in) + ADP + phosphate + H(+)</text>
        <dbReference type="Rhea" id="RHEA:17873"/>
        <dbReference type="ChEBI" id="CHEBI:15377"/>
        <dbReference type="ChEBI" id="CHEBI:15378"/>
        <dbReference type="ChEBI" id="CHEBI:30616"/>
        <dbReference type="ChEBI" id="CHEBI:43474"/>
        <dbReference type="ChEBI" id="CHEBI:140785"/>
        <dbReference type="ChEBI" id="CHEBI:456216"/>
        <dbReference type="EC" id="7.6.2.8"/>
    </reaction>
</comment>
<dbReference type="InterPro" id="IPR023693">
    <property type="entry name" value="ABC_transptr_BtuD"/>
</dbReference>
<evidence type="ECO:0000256" key="8">
    <source>
        <dbReference type="ARBA" id="ARBA00023136"/>
    </source>
</evidence>
<evidence type="ECO:0000256" key="2">
    <source>
        <dbReference type="ARBA" id="ARBA00022448"/>
    </source>
</evidence>
<keyword evidence="8 9" id="KW-0472">Membrane</keyword>
<keyword evidence="7 9" id="KW-1278">Translocase</keyword>
<dbReference type="Gene3D" id="3.40.50.300">
    <property type="entry name" value="P-loop containing nucleotide triphosphate hydrolases"/>
    <property type="match status" value="1"/>
</dbReference>
<dbReference type="PROSITE" id="PS00211">
    <property type="entry name" value="ABC_TRANSPORTER_1"/>
    <property type="match status" value="1"/>
</dbReference>
<keyword evidence="2 9" id="KW-0813">Transport</keyword>
<dbReference type="PANTHER" id="PTHR42734">
    <property type="entry name" value="METAL TRANSPORT SYSTEM ATP-BINDING PROTEIN TM_0124-RELATED"/>
    <property type="match status" value="1"/>
</dbReference>
<comment type="similarity">
    <text evidence="1">Belongs to the ABC transporter superfamily. Drug exporter-2 (TC 3.A.1.117) family.</text>
</comment>
<dbReference type="InterPro" id="IPR003593">
    <property type="entry name" value="AAA+_ATPase"/>
</dbReference>
<organism evidence="11 12">
    <name type="scientific">Pantoea rwandensis</name>
    <dbReference type="NCBI Taxonomy" id="1076550"/>
    <lineage>
        <taxon>Bacteria</taxon>
        <taxon>Pseudomonadati</taxon>
        <taxon>Pseudomonadota</taxon>
        <taxon>Gammaproteobacteria</taxon>
        <taxon>Enterobacterales</taxon>
        <taxon>Erwiniaceae</taxon>
        <taxon>Pantoea</taxon>
    </lineage>
</organism>
<name>A0A1X1CSZ0_9GAMM</name>
<comment type="similarity">
    <text evidence="9">Belongs to the ABC transporter superfamily. Vitamin B12 importer (TC 3.A.1.13.1) family.</text>
</comment>
<feature type="binding site" evidence="9">
    <location>
        <begin position="31"/>
        <end position="38"/>
    </location>
    <ligand>
        <name>ATP</name>
        <dbReference type="ChEBI" id="CHEBI:30616"/>
    </ligand>
</feature>
<dbReference type="AlphaFoldDB" id="A0A1X1CSZ0"/>
<dbReference type="Proteomes" id="UP000193558">
    <property type="component" value="Unassembled WGS sequence"/>
</dbReference>
<evidence type="ECO:0000313" key="11">
    <source>
        <dbReference type="EMBL" id="ORM67444.1"/>
    </source>
</evidence>
<evidence type="ECO:0000313" key="12">
    <source>
        <dbReference type="Proteomes" id="UP000193558"/>
    </source>
</evidence>
<dbReference type="GO" id="GO:0015420">
    <property type="term" value="F:ABC-type vitamin B12 transporter activity"/>
    <property type="evidence" value="ECO:0007669"/>
    <property type="project" value="UniProtKB-UniRule"/>
</dbReference>
<dbReference type="SUPFAM" id="SSF52540">
    <property type="entry name" value="P-loop containing nucleoside triphosphate hydrolases"/>
    <property type="match status" value="1"/>
</dbReference>
<evidence type="ECO:0000256" key="4">
    <source>
        <dbReference type="ARBA" id="ARBA00022519"/>
    </source>
</evidence>
<dbReference type="InterPro" id="IPR027417">
    <property type="entry name" value="P-loop_NTPase"/>
</dbReference>
<dbReference type="InterPro" id="IPR003439">
    <property type="entry name" value="ABC_transporter-like_ATP-bd"/>
</dbReference>
<dbReference type="GO" id="GO:0005524">
    <property type="term" value="F:ATP binding"/>
    <property type="evidence" value="ECO:0007669"/>
    <property type="project" value="UniProtKB-KW"/>
</dbReference>
<accession>A0A1X1CSZ0</accession>
<dbReference type="HAMAP" id="MF_01005">
    <property type="entry name" value="BtuD"/>
    <property type="match status" value="1"/>
</dbReference>
<gene>
    <name evidence="9" type="primary">btuD</name>
    <name evidence="11" type="ORF">HA51_19390</name>
</gene>
<dbReference type="EC" id="7.6.2.8" evidence="9"/>
<comment type="subunit">
    <text evidence="9">The complex is composed of two ATP-binding proteins (BtuD), two transmembrane proteins (BtuC) and a solute-binding protein (BtuF).</text>
</comment>
<dbReference type="InterPro" id="IPR050153">
    <property type="entry name" value="Metal_Ion_Import_ABC"/>
</dbReference>
<protein>
    <recommendedName>
        <fullName evidence="9">Vitamin B12 import ATP-binding protein BtuD</fullName>
        <ecNumber evidence="9">7.6.2.8</ecNumber>
    </recommendedName>
    <alternativeName>
        <fullName evidence="9">Vitamin B12-transporting ATPase</fullName>
    </alternativeName>
</protein>
<evidence type="ECO:0000256" key="6">
    <source>
        <dbReference type="ARBA" id="ARBA00022840"/>
    </source>
</evidence>
<dbReference type="OrthoDB" id="5292475at2"/>
<evidence type="ECO:0000256" key="9">
    <source>
        <dbReference type="HAMAP-Rule" id="MF_01005"/>
    </source>
</evidence>
<reference evidence="11 12" key="1">
    <citation type="journal article" date="2017" name="Antonie Van Leeuwenhoek">
        <title>Phylogenomic resolution of the bacterial genus Pantoea and its relationship with Erwinia and Tatumella.</title>
        <authorList>
            <person name="Palmer M."/>
            <person name="Steenkamp E.T."/>
            <person name="Coetzee M.P."/>
            <person name="Chan W.Y."/>
            <person name="van Zyl E."/>
            <person name="De Maayer P."/>
            <person name="Coutinho T.A."/>
            <person name="Blom J."/>
            <person name="Smits T.H."/>
            <person name="Duffy B."/>
            <person name="Venter S.N."/>
        </authorList>
    </citation>
    <scope>NUCLEOTIDE SEQUENCE [LARGE SCALE GENOMIC DNA]</scope>
    <source>
        <strain evidence="11 12">LMG 26275</strain>
    </source>
</reference>
<dbReference type="SMART" id="SM00382">
    <property type="entry name" value="AAA"/>
    <property type="match status" value="1"/>
</dbReference>
<feature type="domain" description="ABC transporter" evidence="10">
    <location>
        <begin position="3"/>
        <end position="233"/>
    </location>
</feature>
<dbReference type="Pfam" id="PF00005">
    <property type="entry name" value="ABC_tran"/>
    <property type="match status" value="1"/>
</dbReference>
<keyword evidence="6 9" id="KW-0067">ATP-binding</keyword>
<comment type="caution">
    <text evidence="11">The sequence shown here is derived from an EMBL/GenBank/DDBJ whole genome shotgun (WGS) entry which is preliminary data.</text>
</comment>
<evidence type="ECO:0000256" key="7">
    <source>
        <dbReference type="ARBA" id="ARBA00022967"/>
    </source>
</evidence>
<keyword evidence="5 9" id="KW-0547">Nucleotide-binding</keyword>
<dbReference type="GO" id="GO:0005886">
    <property type="term" value="C:plasma membrane"/>
    <property type="evidence" value="ECO:0007669"/>
    <property type="project" value="UniProtKB-SubCell"/>
</dbReference>
<keyword evidence="4" id="KW-0997">Cell inner membrane</keyword>
<dbReference type="FunFam" id="3.40.50.300:FF:000462">
    <property type="entry name" value="Vitamin B12 import ATP-binding protein BtuD"/>
    <property type="match status" value="1"/>
</dbReference>
<sequence>MLLQCKGASVAGRLAPVNLNVNQGQLVHLVGPNGAGKSTLLNVLSGLLPAQGMIKLAGRPLSEIRGAELAQWRAWLPQQQLPPASMPVWHYLRLHLSSIATQADAVLKDVLAQLSLQEKLTCMLTQLSGGEWQRVRLAAVVLQMHPAINPRAKLLILDEPMTALDVAQQRAVDKLLVDLCSAGLTVIASSHDLNHSLRHANAVWLMHEGRVVRQGEASSVLTAAHLAPIYLTVFEQIETAQGPLLFIP</sequence>
<evidence type="ECO:0000256" key="3">
    <source>
        <dbReference type="ARBA" id="ARBA00022475"/>
    </source>
</evidence>
<dbReference type="CDD" id="cd03214">
    <property type="entry name" value="ABC_Iron-Siderophores_B12_Hemin"/>
    <property type="match status" value="1"/>
</dbReference>
<dbReference type="InterPro" id="IPR017871">
    <property type="entry name" value="ABC_transporter-like_CS"/>
</dbReference>
<evidence type="ECO:0000256" key="1">
    <source>
        <dbReference type="ARBA" id="ARBA00006526"/>
    </source>
</evidence>
<dbReference type="PANTHER" id="PTHR42734:SF18">
    <property type="entry name" value="VITAMIN B12 IMPORT ATP-BINDING PROTEIN BTUD"/>
    <property type="match status" value="1"/>
</dbReference>
<dbReference type="GO" id="GO:0016887">
    <property type="term" value="F:ATP hydrolysis activity"/>
    <property type="evidence" value="ECO:0007669"/>
    <property type="project" value="InterPro"/>
</dbReference>
<proteinExistence type="inferred from homology"/>
<comment type="subcellular location">
    <subcellularLocation>
        <location evidence="9">Cell membrane</location>
        <topology evidence="9">Peripheral membrane protein</topology>
    </subcellularLocation>
</comment>
<dbReference type="PROSITE" id="PS50893">
    <property type="entry name" value="ABC_TRANSPORTER_2"/>
    <property type="match status" value="1"/>
</dbReference>
<evidence type="ECO:0000259" key="10">
    <source>
        <dbReference type="PROSITE" id="PS50893"/>
    </source>
</evidence>
<dbReference type="EMBL" id="MLFR01000024">
    <property type="protein sequence ID" value="ORM67444.1"/>
    <property type="molecule type" value="Genomic_DNA"/>
</dbReference>
<dbReference type="NCBIfam" id="NF002981">
    <property type="entry name" value="PRK03695.1"/>
    <property type="match status" value="1"/>
</dbReference>
<keyword evidence="3 9" id="KW-1003">Cell membrane</keyword>
<evidence type="ECO:0000256" key="5">
    <source>
        <dbReference type="ARBA" id="ARBA00022741"/>
    </source>
</evidence>
<comment type="function">
    <text evidence="9">Part of the ABC transporter complex BtuCDF involved in vitamin B12 import. Responsible for energy coupling to the transport system.</text>
</comment>
<dbReference type="RefSeq" id="WP_084936264.1">
    <property type="nucleotide sequence ID" value="NZ_MLFR01000024.1"/>
</dbReference>